<reference evidence="1" key="1">
    <citation type="submission" date="2020-04" db="EMBL/GenBank/DDBJ databases">
        <authorList>
            <person name="Chiriac C."/>
            <person name="Salcher M."/>
            <person name="Ghai R."/>
            <person name="Kavagutti S V."/>
        </authorList>
    </citation>
    <scope>NUCLEOTIDE SEQUENCE</scope>
</reference>
<accession>A0A6J5LUZ8</accession>
<organism evidence="1">
    <name type="scientific">uncultured Caudovirales phage</name>
    <dbReference type="NCBI Taxonomy" id="2100421"/>
    <lineage>
        <taxon>Viruses</taxon>
        <taxon>Duplodnaviria</taxon>
        <taxon>Heunggongvirae</taxon>
        <taxon>Uroviricota</taxon>
        <taxon>Caudoviricetes</taxon>
        <taxon>Peduoviridae</taxon>
        <taxon>Maltschvirus</taxon>
        <taxon>Maltschvirus maltsch</taxon>
    </lineage>
</organism>
<protein>
    <submittedName>
        <fullName evidence="1">Uncharacterized protein</fullName>
    </submittedName>
</protein>
<dbReference type="EMBL" id="LR796328">
    <property type="protein sequence ID" value="CAB4136913.1"/>
    <property type="molecule type" value="Genomic_DNA"/>
</dbReference>
<name>A0A6J5LUZ8_9CAUD</name>
<evidence type="ECO:0000313" key="1">
    <source>
        <dbReference type="EMBL" id="CAB4136913.1"/>
    </source>
</evidence>
<sequence length="214" mass="24608">MRRDLTGSMFGQLNVLAYAGTRKVGRNNYHFWQVRCSCGTEKTVRENHIVHGNTVSCGCYARKACGERFRTHGLRSSRSYNVWKQMIFRCFDLRSKDYKDYGGRGITVDQAWQDVRNFIADMGQAPRGMTLDRIDVNQGYSKSNCRWATTKEQARNTRRNRVITAEGQTLVMTDWAALKGIPVSTICNRIRCGWPADKAVQTPRRSYQLTGDFR</sequence>
<gene>
    <name evidence="1" type="ORF">UFOVP313_10</name>
</gene>
<proteinExistence type="predicted"/>